<name>A0A1A0DF35_ACEPA</name>
<dbReference type="EMBL" id="LYUD01000078">
    <property type="protein sequence ID" value="OAZ73903.1"/>
    <property type="molecule type" value="Genomic_DNA"/>
</dbReference>
<keyword evidence="1" id="KW-0472">Membrane</keyword>
<dbReference type="OrthoDB" id="5959103at2"/>
<dbReference type="RefSeq" id="WP_003629993.1">
    <property type="nucleotide sequence ID" value="NZ_LYUD01000078.1"/>
</dbReference>
<organism evidence="2 3">
    <name type="scientific">Acetobacter pasteurianus</name>
    <name type="common">Acetobacter turbidans</name>
    <dbReference type="NCBI Taxonomy" id="438"/>
    <lineage>
        <taxon>Bacteria</taxon>
        <taxon>Pseudomonadati</taxon>
        <taxon>Pseudomonadota</taxon>
        <taxon>Alphaproteobacteria</taxon>
        <taxon>Acetobacterales</taxon>
        <taxon>Acetobacteraceae</taxon>
        <taxon>Acetobacter</taxon>
    </lineage>
</organism>
<sequence>MEQPSPSSTDTPEALRERRTQMITAKLPTKMRRGIQWLRKPEQKWVRLPSGLLLILGGLLSFLPVLGVWMLPLGILLLAEDIPLFQSLSGKMLGWIARRKPSWLGIAENETEEEAFLRVQTFLEQDLYHP</sequence>
<comment type="caution">
    <text evidence="2">The sequence shown here is derived from an EMBL/GenBank/DDBJ whole genome shotgun (WGS) entry which is preliminary data.</text>
</comment>
<keyword evidence="1" id="KW-0812">Transmembrane</keyword>
<gene>
    <name evidence="2" type="ORF">SRCM100623_00732</name>
</gene>
<keyword evidence="1" id="KW-1133">Transmembrane helix</keyword>
<reference evidence="2 3" key="1">
    <citation type="submission" date="2016-05" db="EMBL/GenBank/DDBJ databases">
        <title>Genome sequencing of Acetobacter pasteurianus strain SRCM100623.</title>
        <authorList>
            <person name="Song Y.R."/>
        </authorList>
    </citation>
    <scope>NUCLEOTIDE SEQUENCE [LARGE SCALE GENOMIC DNA]</scope>
    <source>
        <strain evidence="2 3">SRCM100623</strain>
    </source>
</reference>
<feature type="transmembrane region" description="Helical" evidence="1">
    <location>
        <begin position="52"/>
        <end position="79"/>
    </location>
</feature>
<evidence type="ECO:0000313" key="2">
    <source>
        <dbReference type="EMBL" id="OAZ73903.1"/>
    </source>
</evidence>
<protein>
    <submittedName>
        <fullName evidence="2">Uncharacterized protein</fullName>
    </submittedName>
</protein>
<dbReference type="PATRIC" id="fig|438.15.peg.844"/>
<accession>A0A1A0DF35</accession>
<evidence type="ECO:0000256" key="1">
    <source>
        <dbReference type="SAM" id="Phobius"/>
    </source>
</evidence>
<proteinExistence type="predicted"/>
<dbReference type="AlphaFoldDB" id="A0A1A0DF35"/>
<dbReference type="eggNOG" id="ENOG5032YAU">
    <property type="taxonomic scope" value="Bacteria"/>
</dbReference>
<dbReference type="Proteomes" id="UP000093796">
    <property type="component" value="Unassembled WGS sequence"/>
</dbReference>
<evidence type="ECO:0000313" key="3">
    <source>
        <dbReference type="Proteomes" id="UP000093796"/>
    </source>
</evidence>